<dbReference type="EMBL" id="JBBCAQ010000014">
    <property type="protein sequence ID" value="KAK7598060.1"/>
    <property type="molecule type" value="Genomic_DNA"/>
</dbReference>
<evidence type="ECO:0000313" key="2">
    <source>
        <dbReference type="EMBL" id="KAK7598060.1"/>
    </source>
</evidence>
<evidence type="ECO:0000256" key="1">
    <source>
        <dbReference type="SAM" id="MobiDB-lite"/>
    </source>
</evidence>
<evidence type="ECO:0000313" key="3">
    <source>
        <dbReference type="Proteomes" id="UP001367676"/>
    </source>
</evidence>
<accession>A0AAN9TJT0</accession>
<dbReference type="Proteomes" id="UP001367676">
    <property type="component" value="Unassembled WGS sequence"/>
</dbReference>
<feature type="region of interest" description="Disordered" evidence="1">
    <location>
        <begin position="96"/>
        <end position="132"/>
    </location>
</feature>
<proteinExistence type="predicted"/>
<reference evidence="2 3" key="1">
    <citation type="submission" date="2024-03" db="EMBL/GenBank/DDBJ databases">
        <title>Adaptation during the transition from Ophiocordyceps entomopathogen to insect associate is accompanied by gene loss and intensified selection.</title>
        <authorList>
            <person name="Ward C.M."/>
            <person name="Onetto C.A."/>
            <person name="Borneman A.R."/>
        </authorList>
    </citation>
    <scope>NUCLEOTIDE SEQUENCE [LARGE SCALE GENOMIC DNA]</scope>
    <source>
        <strain evidence="2">AWRI1</strain>
        <tissue evidence="2">Single Adult Female</tissue>
    </source>
</reference>
<name>A0AAN9TJT0_9HEMI</name>
<organism evidence="2 3">
    <name type="scientific">Parthenolecanium corni</name>
    <dbReference type="NCBI Taxonomy" id="536013"/>
    <lineage>
        <taxon>Eukaryota</taxon>
        <taxon>Metazoa</taxon>
        <taxon>Ecdysozoa</taxon>
        <taxon>Arthropoda</taxon>
        <taxon>Hexapoda</taxon>
        <taxon>Insecta</taxon>
        <taxon>Pterygota</taxon>
        <taxon>Neoptera</taxon>
        <taxon>Paraneoptera</taxon>
        <taxon>Hemiptera</taxon>
        <taxon>Sternorrhyncha</taxon>
        <taxon>Coccoidea</taxon>
        <taxon>Coccidae</taxon>
        <taxon>Parthenolecanium</taxon>
    </lineage>
</organism>
<comment type="caution">
    <text evidence="2">The sequence shown here is derived from an EMBL/GenBank/DDBJ whole genome shotgun (WGS) entry which is preliminary data.</text>
</comment>
<keyword evidence="3" id="KW-1185">Reference proteome</keyword>
<protein>
    <submittedName>
        <fullName evidence="2">Uncharacterized protein</fullName>
    </submittedName>
</protein>
<sequence>MWHFSYVNVQERITKKQNAVENALKDYRLKNQDLLLHLMDCKDYFRCRVSKCQRIKNMIWANMRSELIKEVNSLQADIDVPNATIRQECEINSHKLDSEAEKKTIEARDDQKPEKTEAQDDQKLENTDSQDEQKLINGEWTHFIQIKTKVSISNVQQLAFITSVRKCRLIRQQSLHLPPPPAPTSPNYEELR</sequence>
<gene>
    <name evidence="2" type="ORF">V9T40_006295</name>
</gene>
<dbReference type="AlphaFoldDB" id="A0AAN9TJT0"/>